<keyword evidence="6 7" id="KW-0472">Membrane</keyword>
<evidence type="ECO:0000256" key="3">
    <source>
        <dbReference type="ARBA" id="ARBA00022679"/>
    </source>
</evidence>
<keyword evidence="5 7" id="KW-1133">Transmembrane helix</keyword>
<dbReference type="AlphaFoldDB" id="A0A1F4UQ05"/>
<name>A0A1F4UQ05_UNCKA</name>
<feature type="transmembrane region" description="Helical" evidence="7">
    <location>
        <begin position="78"/>
        <end position="102"/>
    </location>
</feature>
<protein>
    <recommendedName>
        <fullName evidence="8">Bacterial sugar transferase domain-containing protein</fullName>
    </recommendedName>
</protein>
<dbReference type="InterPro" id="IPR017475">
    <property type="entry name" value="EPS_sugar_tfrase"/>
</dbReference>
<dbReference type="Pfam" id="PF02397">
    <property type="entry name" value="Bac_transf"/>
    <property type="match status" value="1"/>
</dbReference>
<reference evidence="9 10" key="1">
    <citation type="journal article" date="2016" name="Nat. Commun.">
        <title>Thousands of microbial genomes shed light on interconnected biogeochemical processes in an aquifer system.</title>
        <authorList>
            <person name="Anantharaman K."/>
            <person name="Brown C.T."/>
            <person name="Hug L.A."/>
            <person name="Sharon I."/>
            <person name="Castelle C.J."/>
            <person name="Probst A.J."/>
            <person name="Thomas B.C."/>
            <person name="Singh A."/>
            <person name="Wilkins M.J."/>
            <person name="Karaoz U."/>
            <person name="Brodie E.L."/>
            <person name="Williams K.H."/>
            <person name="Hubbard S.S."/>
            <person name="Banfield J.F."/>
        </authorList>
    </citation>
    <scope>NUCLEOTIDE SEQUENCE [LARGE SCALE GENOMIC DNA]</scope>
</reference>
<evidence type="ECO:0000256" key="4">
    <source>
        <dbReference type="ARBA" id="ARBA00022692"/>
    </source>
</evidence>
<comment type="caution">
    <text evidence="9">The sequence shown here is derived from an EMBL/GenBank/DDBJ whole genome shotgun (WGS) entry which is preliminary data.</text>
</comment>
<organism evidence="9 10">
    <name type="scientific">candidate division WWE3 bacterium RIFCSPHIGHO2_01_FULL_35_17</name>
    <dbReference type="NCBI Taxonomy" id="1802614"/>
    <lineage>
        <taxon>Bacteria</taxon>
        <taxon>Katanobacteria</taxon>
    </lineage>
</organism>
<comment type="similarity">
    <text evidence="2">Belongs to the bacterial sugar transferase family.</text>
</comment>
<accession>A0A1F4UQ05</accession>
<feature type="transmembrane region" description="Helical" evidence="7">
    <location>
        <begin position="12"/>
        <end position="32"/>
    </location>
</feature>
<feature type="transmembrane region" description="Helical" evidence="7">
    <location>
        <begin position="260"/>
        <end position="284"/>
    </location>
</feature>
<keyword evidence="4 7" id="KW-0812">Transmembrane</keyword>
<dbReference type="InterPro" id="IPR003362">
    <property type="entry name" value="Bact_transf"/>
</dbReference>
<dbReference type="GO" id="GO:0016780">
    <property type="term" value="F:phosphotransferase activity, for other substituted phosphate groups"/>
    <property type="evidence" value="ECO:0007669"/>
    <property type="project" value="TreeGrafter"/>
</dbReference>
<evidence type="ECO:0000256" key="2">
    <source>
        <dbReference type="ARBA" id="ARBA00006464"/>
    </source>
</evidence>
<evidence type="ECO:0000256" key="6">
    <source>
        <dbReference type="ARBA" id="ARBA00023136"/>
    </source>
</evidence>
<dbReference type="EMBL" id="MEUX01000022">
    <property type="protein sequence ID" value="OGC47061.1"/>
    <property type="molecule type" value="Genomic_DNA"/>
</dbReference>
<dbReference type="GO" id="GO:0016020">
    <property type="term" value="C:membrane"/>
    <property type="evidence" value="ECO:0007669"/>
    <property type="project" value="UniProtKB-SubCell"/>
</dbReference>
<feature type="domain" description="Bacterial sugar transferase" evidence="8">
    <location>
        <begin position="258"/>
        <end position="446"/>
    </location>
</feature>
<dbReference type="PANTHER" id="PTHR30576:SF0">
    <property type="entry name" value="UNDECAPRENYL-PHOSPHATE N-ACETYLGALACTOSAMINYL 1-PHOSPHATE TRANSFERASE-RELATED"/>
    <property type="match status" value="1"/>
</dbReference>
<feature type="transmembrane region" description="Helical" evidence="7">
    <location>
        <begin position="108"/>
        <end position="126"/>
    </location>
</feature>
<evidence type="ECO:0000313" key="10">
    <source>
        <dbReference type="Proteomes" id="UP000176444"/>
    </source>
</evidence>
<dbReference type="NCBIfam" id="TIGR03025">
    <property type="entry name" value="EPS_sugtrans"/>
    <property type="match status" value="1"/>
</dbReference>
<evidence type="ECO:0000313" key="9">
    <source>
        <dbReference type="EMBL" id="OGC47061.1"/>
    </source>
</evidence>
<proteinExistence type="inferred from homology"/>
<evidence type="ECO:0000256" key="7">
    <source>
        <dbReference type="SAM" id="Phobius"/>
    </source>
</evidence>
<comment type="subcellular location">
    <subcellularLocation>
        <location evidence="1">Membrane</location>
        <topology evidence="1">Multi-pass membrane protein</topology>
    </subcellularLocation>
</comment>
<feature type="transmembrane region" description="Helical" evidence="7">
    <location>
        <begin position="44"/>
        <end position="66"/>
    </location>
</feature>
<evidence type="ECO:0000256" key="5">
    <source>
        <dbReference type="ARBA" id="ARBA00022989"/>
    </source>
</evidence>
<evidence type="ECO:0000256" key="1">
    <source>
        <dbReference type="ARBA" id="ARBA00004141"/>
    </source>
</evidence>
<gene>
    <name evidence="9" type="ORF">A2713_01725</name>
</gene>
<sequence>MLMPNPKKITLFIGDILVLYFSLWLTLLIRYWPNFDLSRFSQHFWPFTIIYFVWLIIFYIAGLYALDLARNNLGFYSTFLKALTLNAALAVAFFYFIPFFGIAPKTNLFLNLLILIILISGWRHFYNYFLKSEIFLNNILIIGQTKETQQMIDWLKTHPQLGYRLTQEMKPNDIQTPFDLLETASQKNIKIIITAIDPHQNTHLAESLYQCLPLKISFSDFPNFYERIMGKVPLSSIGEIWFLENLTESQKNFYEAAKRIFDMLGAFVFGLISLIFYPLIALIIKIDSRGPLFIKQKRVEQDGQPFVLYKFRTMYATAKDGSSEPGGRPVYAQINDPRNTRVGKFFRKTRLDELPQLWNIFLGQMSFIGPRAERVEFVEELGKKIPYYQIRHIVKPGLTGWAQVNFRYGASVEDSIEKLQYELYYIKHRSFILDLSIALRTISIILKGVGQ</sequence>
<dbReference type="Proteomes" id="UP000176444">
    <property type="component" value="Unassembled WGS sequence"/>
</dbReference>
<evidence type="ECO:0000259" key="8">
    <source>
        <dbReference type="Pfam" id="PF02397"/>
    </source>
</evidence>
<dbReference type="PANTHER" id="PTHR30576">
    <property type="entry name" value="COLANIC BIOSYNTHESIS UDP-GLUCOSE LIPID CARRIER TRANSFERASE"/>
    <property type="match status" value="1"/>
</dbReference>
<keyword evidence="3" id="KW-0808">Transferase</keyword>